<dbReference type="GO" id="GO:0004190">
    <property type="term" value="F:aspartic-type endopeptidase activity"/>
    <property type="evidence" value="ECO:0007669"/>
    <property type="project" value="UniProtKB-KW"/>
</dbReference>
<name>A0A2N3PU41_9PROT</name>
<sequence>MRREEASPLLVIGVGNAWRHDDGAGPAVAERLAERVATLILPGEGTELLEAWREADRVIVVDAMQSGAPVGTVRRFDALEAPLPARSFPHLSHSFGLPEAVEMARLLGGLPRELTVFGIEAGDLSFGRGLGPDVADAVGRLAGEIMER</sequence>
<evidence type="ECO:0000313" key="6">
    <source>
        <dbReference type="Proteomes" id="UP000233293"/>
    </source>
</evidence>
<dbReference type="SUPFAM" id="SSF53163">
    <property type="entry name" value="HybD-like"/>
    <property type="match status" value="1"/>
</dbReference>
<dbReference type="Proteomes" id="UP000233293">
    <property type="component" value="Unassembled WGS sequence"/>
</dbReference>
<evidence type="ECO:0000256" key="1">
    <source>
        <dbReference type="ARBA" id="ARBA00006814"/>
    </source>
</evidence>
<dbReference type="OrthoDB" id="9792731at2"/>
<dbReference type="NCBIfam" id="TIGR00072">
    <property type="entry name" value="hydrog_prot"/>
    <property type="match status" value="1"/>
</dbReference>
<dbReference type="AlphaFoldDB" id="A0A2N3PU41"/>
<evidence type="ECO:0000256" key="2">
    <source>
        <dbReference type="ARBA" id="ARBA00022670"/>
    </source>
</evidence>
<proteinExistence type="inferred from homology"/>
<evidence type="ECO:0000313" key="5">
    <source>
        <dbReference type="EMBL" id="PKU23910.1"/>
    </source>
</evidence>
<keyword evidence="4" id="KW-0378">Hydrolase</keyword>
<dbReference type="GO" id="GO:0016485">
    <property type="term" value="P:protein processing"/>
    <property type="evidence" value="ECO:0007669"/>
    <property type="project" value="TreeGrafter"/>
</dbReference>
<dbReference type="GO" id="GO:0008047">
    <property type="term" value="F:enzyme activator activity"/>
    <property type="evidence" value="ECO:0007669"/>
    <property type="project" value="InterPro"/>
</dbReference>
<dbReference type="PANTHER" id="PTHR30302">
    <property type="entry name" value="HYDROGENASE 1 MATURATION PROTEASE"/>
    <property type="match status" value="1"/>
</dbReference>
<dbReference type="InterPro" id="IPR023430">
    <property type="entry name" value="Pept_HybD-like_dom_sf"/>
</dbReference>
<evidence type="ECO:0000256" key="4">
    <source>
        <dbReference type="ARBA" id="ARBA00022801"/>
    </source>
</evidence>
<dbReference type="CDD" id="cd00518">
    <property type="entry name" value="H2MP"/>
    <property type="match status" value="1"/>
</dbReference>
<dbReference type="InterPro" id="IPR000671">
    <property type="entry name" value="Peptidase_A31"/>
</dbReference>
<dbReference type="Pfam" id="PF01750">
    <property type="entry name" value="HycI"/>
    <property type="match status" value="1"/>
</dbReference>
<comment type="caution">
    <text evidence="5">The sequence shown here is derived from an EMBL/GenBank/DDBJ whole genome shotgun (WGS) entry which is preliminary data.</text>
</comment>
<keyword evidence="2 5" id="KW-0645">Protease</keyword>
<protein>
    <submittedName>
        <fullName evidence="5">Hydrogenase maturation protease</fullName>
    </submittedName>
</protein>
<evidence type="ECO:0000256" key="3">
    <source>
        <dbReference type="ARBA" id="ARBA00022750"/>
    </source>
</evidence>
<accession>A0A2N3PU41</accession>
<dbReference type="RefSeq" id="WP_101251171.1">
    <property type="nucleotide sequence ID" value="NZ_PIUM01000015.1"/>
</dbReference>
<keyword evidence="6" id="KW-1185">Reference proteome</keyword>
<dbReference type="PANTHER" id="PTHR30302:SF1">
    <property type="entry name" value="HYDROGENASE 2 MATURATION PROTEASE"/>
    <property type="match status" value="1"/>
</dbReference>
<comment type="similarity">
    <text evidence="1">Belongs to the peptidase A31 family.</text>
</comment>
<keyword evidence="3" id="KW-0064">Aspartyl protease</keyword>
<dbReference type="EMBL" id="PIUM01000015">
    <property type="protein sequence ID" value="PKU23910.1"/>
    <property type="molecule type" value="Genomic_DNA"/>
</dbReference>
<reference evidence="6" key="1">
    <citation type="submission" date="2017-12" db="EMBL/GenBank/DDBJ databases">
        <title>Draft genome sequence of Telmatospirillum siberiense 26-4b1T, an acidotolerant peatland alphaproteobacterium potentially involved in sulfur cycling.</title>
        <authorList>
            <person name="Hausmann B."/>
            <person name="Pjevac P."/>
            <person name="Schreck K."/>
            <person name="Herbold C.W."/>
            <person name="Daims H."/>
            <person name="Wagner M."/>
            <person name="Pester M."/>
            <person name="Loy A."/>
        </authorList>
    </citation>
    <scope>NUCLEOTIDE SEQUENCE [LARGE SCALE GENOMIC DNA]</scope>
    <source>
        <strain evidence="6">26-4b1</strain>
    </source>
</reference>
<dbReference type="Gene3D" id="3.40.50.1450">
    <property type="entry name" value="HybD-like"/>
    <property type="match status" value="1"/>
</dbReference>
<gene>
    <name evidence="5" type="ORF">CWS72_13615</name>
</gene>
<organism evidence="5 6">
    <name type="scientific">Telmatospirillum siberiense</name>
    <dbReference type="NCBI Taxonomy" id="382514"/>
    <lineage>
        <taxon>Bacteria</taxon>
        <taxon>Pseudomonadati</taxon>
        <taxon>Pseudomonadota</taxon>
        <taxon>Alphaproteobacteria</taxon>
        <taxon>Rhodospirillales</taxon>
        <taxon>Rhodospirillaceae</taxon>
        <taxon>Telmatospirillum</taxon>
    </lineage>
</organism>